<keyword evidence="2" id="KW-1185">Reference proteome</keyword>
<name>A0ABR0ANT3_9CRUS</name>
<proteinExistence type="predicted"/>
<accession>A0ABR0ANT3</accession>
<evidence type="ECO:0000313" key="1">
    <source>
        <dbReference type="EMBL" id="KAK4026784.1"/>
    </source>
</evidence>
<organism evidence="1 2">
    <name type="scientific">Daphnia magna</name>
    <dbReference type="NCBI Taxonomy" id="35525"/>
    <lineage>
        <taxon>Eukaryota</taxon>
        <taxon>Metazoa</taxon>
        <taxon>Ecdysozoa</taxon>
        <taxon>Arthropoda</taxon>
        <taxon>Crustacea</taxon>
        <taxon>Branchiopoda</taxon>
        <taxon>Diplostraca</taxon>
        <taxon>Cladocera</taxon>
        <taxon>Anomopoda</taxon>
        <taxon>Daphniidae</taxon>
        <taxon>Daphnia</taxon>
    </lineage>
</organism>
<dbReference type="Proteomes" id="UP001234178">
    <property type="component" value="Unassembled WGS sequence"/>
</dbReference>
<dbReference type="EMBL" id="JAOYFB010000038">
    <property type="protein sequence ID" value="KAK4026784.1"/>
    <property type="molecule type" value="Genomic_DNA"/>
</dbReference>
<evidence type="ECO:0000313" key="2">
    <source>
        <dbReference type="Proteomes" id="UP001234178"/>
    </source>
</evidence>
<comment type="caution">
    <text evidence="1">The sequence shown here is derived from an EMBL/GenBank/DDBJ whole genome shotgun (WGS) entry which is preliminary data.</text>
</comment>
<gene>
    <name evidence="1" type="ORF">OUZ56_015810</name>
</gene>
<reference evidence="1 2" key="1">
    <citation type="journal article" date="2023" name="Nucleic Acids Res.">
        <title>The hologenome of Daphnia magna reveals possible DNA methylation and microbiome-mediated evolution of the host genome.</title>
        <authorList>
            <person name="Chaturvedi A."/>
            <person name="Li X."/>
            <person name="Dhandapani V."/>
            <person name="Marshall H."/>
            <person name="Kissane S."/>
            <person name="Cuenca-Cambronero M."/>
            <person name="Asole G."/>
            <person name="Calvet F."/>
            <person name="Ruiz-Romero M."/>
            <person name="Marangio P."/>
            <person name="Guigo R."/>
            <person name="Rago D."/>
            <person name="Mirbahai L."/>
            <person name="Eastwood N."/>
            <person name="Colbourne J.K."/>
            <person name="Zhou J."/>
            <person name="Mallon E."/>
            <person name="Orsini L."/>
        </authorList>
    </citation>
    <scope>NUCLEOTIDE SEQUENCE [LARGE SCALE GENOMIC DNA]</scope>
    <source>
        <strain evidence="1">LRV0_1</strain>
    </source>
</reference>
<protein>
    <submittedName>
        <fullName evidence="1">Uncharacterized protein</fullName>
    </submittedName>
</protein>
<sequence length="137" mass="15912">MKKDKSHIDNKLTLCVSSLPFFRPLLLLLLLRENDGPRKRVSSSKSLYEIMQFFNVSENKICIKQKLELKQVKNDTRRARPPVVNNFLLMERGESINSKVVCQQFFLWGSVSSLSSPPRKRERKKTPFALELLAPSY</sequence>